<protein>
    <recommendedName>
        <fullName evidence="1">Myb/SANT-like domain-containing protein</fullName>
    </recommendedName>
</protein>
<comment type="caution">
    <text evidence="2">The sequence shown here is derived from an EMBL/GenBank/DDBJ whole genome shotgun (WGS) entry which is preliminary data.</text>
</comment>
<reference evidence="2 3" key="1">
    <citation type="journal article" date="2023" name="G3 (Bethesda)">
        <title>A haplotype-resolved chromosome-scale genome for Quercus rubra L. provides insights into the genetics of adaptive traits for red oak species.</title>
        <authorList>
            <person name="Kapoor B."/>
            <person name="Jenkins J."/>
            <person name="Schmutz J."/>
            <person name="Zhebentyayeva T."/>
            <person name="Kuelheim C."/>
            <person name="Coggeshall M."/>
            <person name="Heim C."/>
            <person name="Lasky J.R."/>
            <person name="Leites L."/>
            <person name="Islam-Faridi N."/>
            <person name="Romero-Severson J."/>
            <person name="DeLeo V.L."/>
            <person name="Lucas S.M."/>
            <person name="Lazic D."/>
            <person name="Gailing O."/>
            <person name="Carlson J."/>
            <person name="Staton M."/>
        </authorList>
    </citation>
    <scope>NUCLEOTIDE SEQUENCE [LARGE SCALE GENOMIC DNA]</scope>
    <source>
        <strain evidence="2">Pseudo-F2</strain>
    </source>
</reference>
<evidence type="ECO:0000313" key="3">
    <source>
        <dbReference type="Proteomes" id="UP001324115"/>
    </source>
</evidence>
<keyword evidence="3" id="KW-1185">Reference proteome</keyword>
<dbReference type="AlphaFoldDB" id="A0AAN7E0V9"/>
<evidence type="ECO:0000313" key="2">
    <source>
        <dbReference type="EMBL" id="KAK4559569.1"/>
    </source>
</evidence>
<sequence>MGKGKSKANVNDVRTQWKDPKEVKAFCDFSAAQVLDSKKHQGFLRKEGVDAVLEQLVEMGKVVTHTQYKNKWDHLKKLWKNWKECFGETGLGYDPVIGVTEATDEWWTQKIQVSSLYIIVKKLAVYNYIACPKALTFKNKLLPNVHSMKIMFESTVATGKHAFCTSGEIPKECNEGSGDSADGEGFLDPQCEPSVNSVDPMEVEGPTTSRARPTVDKEKGLASGVQLFRGICKKPRKKCSTMQQMSDFLKSMSDVIVESRSVSTHNTSFRTTIANEMQAIMDMMLSLPGVQAGDHLHMFITFVFVYNIDGRNMFAANVQRKEVQLRWLEKQYEMNPQFHVLRRKGACLQPGLLLFMYPLRYDYFYIGGENTILVSTFQAHVKAIVWW</sequence>
<proteinExistence type="predicted"/>
<dbReference type="Pfam" id="PF12776">
    <property type="entry name" value="Myb_DNA-bind_3"/>
    <property type="match status" value="1"/>
</dbReference>
<organism evidence="2 3">
    <name type="scientific">Quercus rubra</name>
    <name type="common">Northern red oak</name>
    <name type="synonym">Quercus borealis</name>
    <dbReference type="NCBI Taxonomy" id="3512"/>
    <lineage>
        <taxon>Eukaryota</taxon>
        <taxon>Viridiplantae</taxon>
        <taxon>Streptophyta</taxon>
        <taxon>Embryophyta</taxon>
        <taxon>Tracheophyta</taxon>
        <taxon>Spermatophyta</taxon>
        <taxon>Magnoliopsida</taxon>
        <taxon>eudicotyledons</taxon>
        <taxon>Gunneridae</taxon>
        <taxon>Pentapetalae</taxon>
        <taxon>rosids</taxon>
        <taxon>fabids</taxon>
        <taxon>Fagales</taxon>
        <taxon>Fagaceae</taxon>
        <taxon>Quercus</taxon>
    </lineage>
</organism>
<dbReference type="EMBL" id="JAXUIC010000012">
    <property type="protein sequence ID" value="KAK4559569.1"/>
    <property type="molecule type" value="Genomic_DNA"/>
</dbReference>
<gene>
    <name evidence="2" type="ORF">RGQ29_008692</name>
</gene>
<feature type="domain" description="Myb/SANT-like" evidence="1">
    <location>
        <begin position="20"/>
        <end position="109"/>
    </location>
</feature>
<dbReference type="PANTHER" id="PTHR31704">
    <property type="entry name" value="MYB/SANT-LIKE DNA-BINDING DOMAIN PROTEIN-RELATED"/>
    <property type="match status" value="1"/>
</dbReference>
<name>A0AAN7E0V9_QUERU</name>
<evidence type="ECO:0000259" key="1">
    <source>
        <dbReference type="Pfam" id="PF12776"/>
    </source>
</evidence>
<dbReference type="InterPro" id="IPR024752">
    <property type="entry name" value="Myb/SANT-like_dom"/>
</dbReference>
<dbReference type="PANTHER" id="PTHR31704:SF37">
    <property type="entry name" value="HEAT SHOCK PROTEIN"/>
    <property type="match status" value="1"/>
</dbReference>
<accession>A0AAN7E0V9</accession>
<dbReference type="Proteomes" id="UP001324115">
    <property type="component" value="Unassembled WGS sequence"/>
</dbReference>